<keyword evidence="1" id="KW-1133">Transmembrane helix</keyword>
<sequence length="66" mass="7865">MPKCSLRARVAIENLQGWEKKRKVSEDRDKENKTHFLVPCIFYRAVLGFCKMVVLLQLHWPLFIFS</sequence>
<dbReference type="EMBL" id="LVVM01004263">
    <property type="protein sequence ID" value="OJA13246.1"/>
    <property type="molecule type" value="Genomic_DNA"/>
</dbReference>
<evidence type="ECO:0000256" key="1">
    <source>
        <dbReference type="SAM" id="Phobius"/>
    </source>
</evidence>
<dbReference type="AlphaFoldDB" id="A0A1J8PVG7"/>
<feature type="transmembrane region" description="Helical" evidence="1">
    <location>
        <begin position="36"/>
        <end position="60"/>
    </location>
</feature>
<keyword evidence="3" id="KW-1185">Reference proteome</keyword>
<organism evidence="2 3">
    <name type="scientific">Rhizopogon vesiculosus</name>
    <dbReference type="NCBI Taxonomy" id="180088"/>
    <lineage>
        <taxon>Eukaryota</taxon>
        <taxon>Fungi</taxon>
        <taxon>Dikarya</taxon>
        <taxon>Basidiomycota</taxon>
        <taxon>Agaricomycotina</taxon>
        <taxon>Agaricomycetes</taxon>
        <taxon>Agaricomycetidae</taxon>
        <taxon>Boletales</taxon>
        <taxon>Suillineae</taxon>
        <taxon>Rhizopogonaceae</taxon>
        <taxon>Rhizopogon</taxon>
    </lineage>
</organism>
<protein>
    <submittedName>
        <fullName evidence="2">Uncharacterized protein</fullName>
    </submittedName>
</protein>
<gene>
    <name evidence="2" type="ORF">AZE42_13100</name>
</gene>
<accession>A0A1J8PVG7</accession>
<reference evidence="2 3" key="1">
    <citation type="submission" date="2016-03" db="EMBL/GenBank/DDBJ databases">
        <title>Comparative genomics of the ectomycorrhizal sister species Rhizopogon vinicolor and Rhizopogon vesiculosus (Basidiomycota: Boletales) reveals a divergence of the mating type B locus.</title>
        <authorList>
            <person name="Mujic A.B."/>
            <person name="Kuo A."/>
            <person name="Tritt A."/>
            <person name="Lipzen A."/>
            <person name="Chen C."/>
            <person name="Johnson J."/>
            <person name="Sharma A."/>
            <person name="Barry K."/>
            <person name="Grigoriev I.V."/>
            <person name="Spatafora J.W."/>
        </authorList>
    </citation>
    <scope>NUCLEOTIDE SEQUENCE [LARGE SCALE GENOMIC DNA]</scope>
    <source>
        <strain evidence="2 3">AM-OR11-056</strain>
    </source>
</reference>
<name>A0A1J8PVG7_9AGAM</name>
<comment type="caution">
    <text evidence="2">The sequence shown here is derived from an EMBL/GenBank/DDBJ whole genome shotgun (WGS) entry which is preliminary data.</text>
</comment>
<dbReference type="Proteomes" id="UP000183567">
    <property type="component" value="Unassembled WGS sequence"/>
</dbReference>
<proteinExistence type="predicted"/>
<keyword evidence="1" id="KW-0472">Membrane</keyword>
<evidence type="ECO:0000313" key="2">
    <source>
        <dbReference type="EMBL" id="OJA13246.1"/>
    </source>
</evidence>
<keyword evidence="1" id="KW-0812">Transmembrane</keyword>
<evidence type="ECO:0000313" key="3">
    <source>
        <dbReference type="Proteomes" id="UP000183567"/>
    </source>
</evidence>